<dbReference type="HOGENOM" id="CLU_760875_0_0_1"/>
<reference evidence="3 4" key="1">
    <citation type="submission" date="2014-04" db="EMBL/GenBank/DDBJ databases">
        <title>Evolutionary Origins and Diversification of the Mycorrhizal Mutualists.</title>
        <authorList>
            <consortium name="DOE Joint Genome Institute"/>
            <consortium name="Mycorrhizal Genomics Consortium"/>
            <person name="Kohler A."/>
            <person name="Kuo A."/>
            <person name="Nagy L.G."/>
            <person name="Floudas D."/>
            <person name="Copeland A."/>
            <person name="Barry K.W."/>
            <person name="Cichocki N."/>
            <person name="Veneault-Fourrey C."/>
            <person name="LaButti K."/>
            <person name="Lindquist E.A."/>
            <person name="Lipzen A."/>
            <person name="Lundell T."/>
            <person name="Morin E."/>
            <person name="Murat C."/>
            <person name="Riley R."/>
            <person name="Ohm R."/>
            <person name="Sun H."/>
            <person name="Tunlid A."/>
            <person name="Henrissat B."/>
            <person name="Grigoriev I.V."/>
            <person name="Hibbett D.S."/>
            <person name="Martin F."/>
        </authorList>
    </citation>
    <scope>NUCLEOTIDE SEQUENCE [LARGE SCALE GENOMIC DNA]</scope>
    <source>
        <strain evidence="3 4">FD-317 M1</strain>
    </source>
</reference>
<dbReference type="Gene3D" id="2.40.50.40">
    <property type="match status" value="1"/>
</dbReference>
<feature type="region of interest" description="Disordered" evidence="1">
    <location>
        <begin position="288"/>
        <end position="314"/>
    </location>
</feature>
<evidence type="ECO:0000313" key="3">
    <source>
        <dbReference type="EMBL" id="KIK56771.1"/>
    </source>
</evidence>
<dbReference type="PROSITE" id="PS50013">
    <property type="entry name" value="CHROMO_2"/>
    <property type="match status" value="1"/>
</dbReference>
<feature type="domain" description="Chromo" evidence="2">
    <location>
        <begin position="77"/>
        <end position="109"/>
    </location>
</feature>
<dbReference type="AlphaFoldDB" id="A0A0D0BNZ2"/>
<protein>
    <submittedName>
        <fullName evidence="3">Unplaced genomic scaffold GYMLUscaffold_47, whole genome shotgun sequence</fullName>
    </submittedName>
</protein>
<name>A0A0D0BNZ2_9AGAR</name>
<dbReference type="InterPro" id="IPR000953">
    <property type="entry name" value="Chromo/chromo_shadow_dom"/>
</dbReference>
<feature type="region of interest" description="Disordered" evidence="1">
    <location>
        <begin position="152"/>
        <end position="185"/>
    </location>
</feature>
<gene>
    <name evidence="3" type="ORF">GYMLUDRAFT_247552</name>
</gene>
<accession>A0A0D0BNZ2</accession>
<dbReference type="EMBL" id="KN834795">
    <property type="protein sequence ID" value="KIK56771.1"/>
    <property type="molecule type" value="Genomic_DNA"/>
</dbReference>
<organism evidence="3 4">
    <name type="scientific">Collybiopsis luxurians FD-317 M1</name>
    <dbReference type="NCBI Taxonomy" id="944289"/>
    <lineage>
        <taxon>Eukaryota</taxon>
        <taxon>Fungi</taxon>
        <taxon>Dikarya</taxon>
        <taxon>Basidiomycota</taxon>
        <taxon>Agaricomycotina</taxon>
        <taxon>Agaricomycetes</taxon>
        <taxon>Agaricomycetidae</taxon>
        <taxon>Agaricales</taxon>
        <taxon>Marasmiineae</taxon>
        <taxon>Omphalotaceae</taxon>
        <taxon>Collybiopsis</taxon>
        <taxon>Collybiopsis luxurians</taxon>
    </lineage>
</organism>
<proteinExistence type="predicted"/>
<feature type="compositionally biased region" description="Polar residues" evidence="1">
    <location>
        <begin position="297"/>
        <end position="314"/>
    </location>
</feature>
<dbReference type="OrthoDB" id="2630497at2759"/>
<evidence type="ECO:0000313" key="4">
    <source>
        <dbReference type="Proteomes" id="UP000053593"/>
    </source>
</evidence>
<evidence type="ECO:0000259" key="2">
    <source>
        <dbReference type="PROSITE" id="PS50013"/>
    </source>
</evidence>
<keyword evidence="4" id="KW-1185">Reference proteome</keyword>
<sequence length="364" mass="39833">MAEVLDSGRWRLLIKARVQAEHQTPSHLRLQGSKIRVIYTHIYAVPNTAQIHSLVNTNGKESGRASEVKISNICSKQWAGYDDPADNSWESEEALSRNCQRLLASFWREVGRDDKDYVVGQQLTASKGWIASEIALFADCISNWPKKRKIGPVPIETTELPQTSGSPVKRPRIHQSKDPSDYPEQVTLSIESAPPIQEGQHEGDTAALNAQDLPRRPMLPSPLVVQSPELLTAHSISTHPGTSSDDPHAGSFLATDYQVPVPRSFGDLLSFVHLIQDGENLVLLSMDEPNAGESADGNATSETHIPSESTSTPSFEDMHLEEEDDLDLVYPVELGAEGNVDGNATTVAHSQVTPSGNMSVEQYT</sequence>
<dbReference type="Proteomes" id="UP000053593">
    <property type="component" value="Unassembled WGS sequence"/>
</dbReference>
<evidence type="ECO:0000256" key="1">
    <source>
        <dbReference type="SAM" id="MobiDB-lite"/>
    </source>
</evidence>